<accession>A0A2N3U7R7</accession>
<comment type="caution">
    <text evidence="4">The sequence shown here is derived from an EMBL/GenBank/DDBJ whole genome shotgun (WGS) entry which is preliminary data.</text>
</comment>
<dbReference type="RefSeq" id="WP_101444848.1">
    <property type="nucleotide sequence ID" value="NZ_PJMU01000003.1"/>
</dbReference>
<organism evidence="4 5">
    <name type="scientific">Pontibacter ramchanderi</name>
    <dbReference type="NCBI Taxonomy" id="1179743"/>
    <lineage>
        <taxon>Bacteria</taxon>
        <taxon>Pseudomonadati</taxon>
        <taxon>Bacteroidota</taxon>
        <taxon>Cytophagia</taxon>
        <taxon>Cytophagales</taxon>
        <taxon>Hymenobacteraceae</taxon>
        <taxon>Pontibacter</taxon>
    </lineage>
</organism>
<protein>
    <submittedName>
        <fullName evidence="4">Lipopolysaccharide/colanic/teichoic acid biosynthesis glycosyltransferase</fullName>
    </submittedName>
</protein>
<dbReference type="InterPro" id="IPR003362">
    <property type="entry name" value="Bact_transf"/>
</dbReference>
<dbReference type="GO" id="GO:0016780">
    <property type="term" value="F:phosphotransferase activity, for other substituted phosphate groups"/>
    <property type="evidence" value="ECO:0007669"/>
    <property type="project" value="TreeGrafter"/>
</dbReference>
<evidence type="ECO:0000313" key="4">
    <source>
        <dbReference type="EMBL" id="PKV62792.1"/>
    </source>
</evidence>
<dbReference type="OrthoDB" id="9774190at2"/>
<gene>
    <name evidence="4" type="ORF">BD749_2622</name>
</gene>
<dbReference type="PANTHER" id="PTHR30576:SF0">
    <property type="entry name" value="UNDECAPRENYL-PHOSPHATE N-ACETYLGALACTOSAMINYL 1-PHOSPHATE TRANSFERASE-RELATED"/>
    <property type="match status" value="1"/>
</dbReference>
<comment type="similarity">
    <text evidence="1">Belongs to the bacterial sugar transferase family.</text>
</comment>
<dbReference type="EMBL" id="PJMU01000003">
    <property type="protein sequence ID" value="PKV62792.1"/>
    <property type="molecule type" value="Genomic_DNA"/>
</dbReference>
<keyword evidence="2" id="KW-0472">Membrane</keyword>
<keyword evidence="2" id="KW-0812">Transmembrane</keyword>
<keyword evidence="4" id="KW-0808">Transferase</keyword>
<evidence type="ECO:0000256" key="1">
    <source>
        <dbReference type="ARBA" id="ARBA00006464"/>
    </source>
</evidence>
<dbReference type="Pfam" id="PF02397">
    <property type="entry name" value="Bac_transf"/>
    <property type="match status" value="1"/>
</dbReference>
<sequence>MNLQLLYFNGLDLNKTKLNVIKHEKVSEKKCLIINPGAIALELIQEPKFKKVYTVDFWENSSEVDLATFLSQKHFDVVLLDPSYNITLNNSQLKQINNLRVKQVCVYNLASFYESFTERIPSVHCKSWLISSDLFYVNSRTNFFQLKRAIDLTVAFSFAPIAFLLVLMAIVCIKATSKGPAFFIQNRVGLKGKVFSIYKLRTMYYSPESTNNSHTVLNDSRITPIGKFLRKTKIDELPQLINIICGHMSLIGPRPEKEDIVCKLAEEAPYYNLRHAIRPGVTGLAQVTYPTATPEQNLQKLEYDLFYLKNASLLLDIKILFKTIKVVLTMNSL</sequence>
<evidence type="ECO:0000256" key="2">
    <source>
        <dbReference type="SAM" id="Phobius"/>
    </source>
</evidence>
<dbReference type="PANTHER" id="PTHR30576">
    <property type="entry name" value="COLANIC BIOSYNTHESIS UDP-GLUCOSE LIPID CARRIER TRANSFERASE"/>
    <property type="match status" value="1"/>
</dbReference>
<name>A0A2N3U7R7_9BACT</name>
<feature type="domain" description="Bacterial sugar transferase" evidence="3">
    <location>
        <begin position="147"/>
        <end position="328"/>
    </location>
</feature>
<evidence type="ECO:0000313" key="5">
    <source>
        <dbReference type="Proteomes" id="UP000233782"/>
    </source>
</evidence>
<evidence type="ECO:0000259" key="3">
    <source>
        <dbReference type="Pfam" id="PF02397"/>
    </source>
</evidence>
<dbReference type="AlphaFoldDB" id="A0A2N3U7R7"/>
<keyword evidence="2" id="KW-1133">Transmembrane helix</keyword>
<dbReference type="Proteomes" id="UP000233782">
    <property type="component" value="Unassembled WGS sequence"/>
</dbReference>
<proteinExistence type="inferred from homology"/>
<reference evidence="4 5" key="1">
    <citation type="submission" date="2017-12" db="EMBL/GenBank/DDBJ databases">
        <title>Genomic Encyclopedia of Type Strains, Phase III (KMG-III): the genomes of soil and plant-associated and newly described type strains.</title>
        <authorList>
            <person name="Whitman W."/>
        </authorList>
    </citation>
    <scope>NUCLEOTIDE SEQUENCE [LARGE SCALE GENOMIC DNA]</scope>
    <source>
        <strain evidence="4 5">LP43</strain>
    </source>
</reference>
<keyword evidence="5" id="KW-1185">Reference proteome</keyword>
<feature type="transmembrane region" description="Helical" evidence="2">
    <location>
        <begin position="149"/>
        <end position="171"/>
    </location>
</feature>